<evidence type="ECO:0000313" key="1">
    <source>
        <dbReference type="EMBL" id="BCF91087.1"/>
    </source>
</evidence>
<sequence length="125" mass="12932">MRQSQRIPTKPPGTLCQYFTIATSSLSRGDAYHPVIDTGGGAAALINISLAAPSVWSAIATFDAMFCSTEYALALTTTGAPSVADQLSGFIARKYSNDATPLAGSTICVTALTAGRIRVAEARCA</sequence>
<dbReference type="Proteomes" id="UP000510888">
    <property type="component" value="Chromosome 2"/>
</dbReference>
<dbReference type="EMBL" id="AP023175">
    <property type="protein sequence ID" value="BCF91087.1"/>
    <property type="molecule type" value="Genomic_DNA"/>
</dbReference>
<organism evidence="1 2">
    <name type="scientific">Paraburkholderia largidicola</name>
    <dbReference type="NCBI Taxonomy" id="3014751"/>
    <lineage>
        <taxon>Bacteria</taxon>
        <taxon>Pseudomonadati</taxon>
        <taxon>Pseudomonadota</taxon>
        <taxon>Betaproteobacteria</taxon>
        <taxon>Burkholderiales</taxon>
        <taxon>Burkholderiaceae</taxon>
        <taxon>Paraburkholderia</taxon>
    </lineage>
</organism>
<name>A0A7I8BQM8_9BURK</name>
<dbReference type="AlphaFoldDB" id="A0A7I8BQM8"/>
<proteinExistence type="predicted"/>
<evidence type="ECO:0000313" key="2">
    <source>
        <dbReference type="Proteomes" id="UP000510888"/>
    </source>
</evidence>
<protein>
    <submittedName>
        <fullName evidence="1">Uncharacterized protein</fullName>
    </submittedName>
</protein>
<gene>
    <name evidence="1" type="ORF">PPGU16_41540</name>
</gene>
<accession>A0A7I8BQM8</accession>
<reference evidence="1 2" key="1">
    <citation type="journal article" date="2020" name="Genes (Basel)">
        <title>Genomic Comparison of Insect Gut Symbionts from Divergent Burkholderia Subclades.</title>
        <authorList>
            <person name="Takeshita K."/>
            <person name="Kikuchi Y."/>
        </authorList>
    </citation>
    <scope>NUCLEOTIDE SEQUENCE [LARGE SCALE GENOMIC DNA]</scope>
    <source>
        <strain evidence="1 2">PGU16</strain>
    </source>
</reference>
<dbReference type="KEGG" id="plad:PPGU16_41540"/>
<keyword evidence="2" id="KW-1185">Reference proteome</keyword>